<proteinExistence type="predicted"/>
<dbReference type="SUPFAM" id="SSF51998">
    <property type="entry name" value="PFL-like glycyl radical enzymes"/>
    <property type="match status" value="1"/>
</dbReference>
<keyword evidence="1 3" id="KW-0556">Organic radical</keyword>
<organism evidence="6 7">
    <name type="scientific">Eubacterium oxidoreducens</name>
    <dbReference type="NCBI Taxonomy" id="1732"/>
    <lineage>
        <taxon>Bacteria</taxon>
        <taxon>Bacillati</taxon>
        <taxon>Bacillota</taxon>
        <taxon>Clostridia</taxon>
        <taxon>Eubacteriales</taxon>
        <taxon>Eubacteriaceae</taxon>
        <taxon>Eubacterium</taxon>
    </lineage>
</organism>
<evidence type="ECO:0000313" key="7">
    <source>
        <dbReference type="Proteomes" id="UP000199228"/>
    </source>
</evidence>
<feature type="modified residue" description="Glycine radical" evidence="3">
    <location>
        <position position="797"/>
    </location>
</feature>
<dbReference type="Pfam" id="PF02901">
    <property type="entry name" value="PFL-like"/>
    <property type="match status" value="1"/>
</dbReference>
<keyword evidence="2" id="KW-0456">Lyase</keyword>
<feature type="domain" description="PFL" evidence="5">
    <location>
        <begin position="24"/>
        <end position="692"/>
    </location>
</feature>
<dbReference type="STRING" id="1732.SAMN02910417_00187"/>
<evidence type="ECO:0000256" key="3">
    <source>
        <dbReference type="PROSITE-ProRule" id="PRU00493"/>
    </source>
</evidence>
<dbReference type="GO" id="GO:0016740">
    <property type="term" value="F:transferase activity"/>
    <property type="evidence" value="ECO:0007669"/>
    <property type="project" value="UniProtKB-KW"/>
</dbReference>
<evidence type="ECO:0000256" key="2">
    <source>
        <dbReference type="ARBA" id="ARBA00023239"/>
    </source>
</evidence>
<dbReference type="Pfam" id="PF01228">
    <property type="entry name" value="Gly_radical"/>
    <property type="match status" value="1"/>
</dbReference>
<dbReference type="PROSITE" id="PS51554">
    <property type="entry name" value="PFL"/>
    <property type="match status" value="1"/>
</dbReference>
<dbReference type="InterPro" id="IPR004184">
    <property type="entry name" value="PFL_dom"/>
</dbReference>
<dbReference type="Gene3D" id="3.20.70.20">
    <property type="match status" value="1"/>
</dbReference>
<dbReference type="RefSeq" id="WP_090171121.1">
    <property type="nucleotide sequence ID" value="NZ_FMXR01000004.1"/>
</dbReference>
<accession>A0A1G6A348</accession>
<dbReference type="Proteomes" id="UP000199228">
    <property type="component" value="Unassembled WGS sequence"/>
</dbReference>
<feature type="domain" description="Glycine radical" evidence="4">
    <location>
        <begin position="699"/>
        <end position="822"/>
    </location>
</feature>
<dbReference type="PANTHER" id="PTHR43641">
    <property type="entry name" value="FORMATE ACETYLTRANSFERASE 3-RELATED"/>
    <property type="match status" value="1"/>
</dbReference>
<dbReference type="InterPro" id="IPR051215">
    <property type="entry name" value="GRE"/>
</dbReference>
<evidence type="ECO:0000259" key="4">
    <source>
        <dbReference type="PROSITE" id="PS51149"/>
    </source>
</evidence>
<dbReference type="GO" id="GO:0005829">
    <property type="term" value="C:cytosol"/>
    <property type="evidence" value="ECO:0007669"/>
    <property type="project" value="TreeGrafter"/>
</dbReference>
<dbReference type="PROSITE" id="PS51149">
    <property type="entry name" value="GLY_RADICAL_2"/>
    <property type="match status" value="1"/>
</dbReference>
<gene>
    <name evidence="6" type="ORF">SAMN02910417_00187</name>
</gene>
<evidence type="ECO:0000259" key="5">
    <source>
        <dbReference type="PROSITE" id="PS51554"/>
    </source>
</evidence>
<sequence>MASVLLSPQEERIEKNKGRVELKGREQKIYDSFQNSKSVVDVQRAKYFTESFKETEGQALSLRWAKALYNIAKKIDVVIDDSQLIVGRGGKQGKYGIIYPELDGCFLHQFVKQASSRIESPFEIAPEDIKIIEEEIAPYWQGKTYYEDFAHAMPKDVLKITYDPKDLFSSRFILNESSSMRSALQWVHDYKKGIDFGFEAIKAEAQKALDSLDEFDPHDTVDKAEFYESIIIVSDAIILWAKRHGDEAKRLAEIETDSNRRDELLEIARICYKVPAKPAETFHEALQAQWFIQMFSRLEQKTGATISNGRMDQYLYPYYEKDLKEGRITPEKAKELFRCVWLAMAQYQDLFVSPAGVKFHEGYAHWEAVTIGGVDEDGYDATNDLSYLLLEDKREFPLNYPDLAARVHAGSPERFLREIAITIKDGSGFPKLINDEEIIPILVSKGADFASANDYAVSGCTEVRMPNLDTFTTPCPFINLAAILELTLYNGRMLKYGDELLTIETGDATVFETYQDLENAFVAQEQYLLKQALRQQFVANRTRPKHFASPLGSSLHALCMKEGKDLHSEKIPGGFDAGFFDFIGFGTVADSLAAIKKCVYEDKTITWDELIESLKNNFEGAETIRQRLVNAPKYGNDDEYVDAIAKRIDREAVKFVSQYAKNIGIYMDLRYVSQSVNVPFGTVVGATPNGRFAETALSDGSSASQGADEHGPTAVLLSNYKTKNTNYNNRAARLLNIKLTPSSVAGDIGTKKLVQFIKSWRDLKLWHLQFNIINRETLLDAKAHPEKYRSLLVRVAGYSAYFVELSPNLQDDVLNRTAHDEIA</sequence>
<dbReference type="PANTHER" id="PTHR43641:SF2">
    <property type="entry name" value="DEHYDRATASE YBIW-RELATED"/>
    <property type="match status" value="1"/>
</dbReference>
<evidence type="ECO:0000313" key="6">
    <source>
        <dbReference type="EMBL" id="SDB02636.1"/>
    </source>
</evidence>
<dbReference type="OrthoDB" id="9803969at2"/>
<keyword evidence="6" id="KW-0808">Transferase</keyword>
<protein>
    <submittedName>
        <fullName evidence="6">Formate C-acetyltransferase</fullName>
    </submittedName>
</protein>
<dbReference type="AlphaFoldDB" id="A0A1G6A348"/>
<dbReference type="InterPro" id="IPR001150">
    <property type="entry name" value="Gly_radical"/>
</dbReference>
<keyword evidence="7" id="KW-1185">Reference proteome</keyword>
<evidence type="ECO:0000256" key="1">
    <source>
        <dbReference type="ARBA" id="ARBA00022818"/>
    </source>
</evidence>
<name>A0A1G6A348_EUBOX</name>
<reference evidence="6 7" key="1">
    <citation type="submission" date="2016-10" db="EMBL/GenBank/DDBJ databases">
        <authorList>
            <person name="de Groot N.N."/>
        </authorList>
    </citation>
    <scope>NUCLEOTIDE SEQUENCE [LARGE SCALE GENOMIC DNA]</scope>
    <source>
        <strain evidence="6 7">DSM 3217</strain>
    </source>
</reference>
<dbReference type="EMBL" id="FMXR01000004">
    <property type="protein sequence ID" value="SDB02636.1"/>
    <property type="molecule type" value="Genomic_DNA"/>
</dbReference>
<dbReference type="GO" id="GO:0016829">
    <property type="term" value="F:lyase activity"/>
    <property type="evidence" value="ECO:0007669"/>
    <property type="project" value="UniProtKB-KW"/>
</dbReference>